<dbReference type="InterPro" id="IPR003598">
    <property type="entry name" value="Ig_sub2"/>
</dbReference>
<dbReference type="PROSITE" id="PS50835">
    <property type="entry name" value="IG_LIKE"/>
    <property type="match status" value="3"/>
</dbReference>
<sequence length="382" mass="42453">MFCHTTATVYNTSNYFTTSIIILLSLLLSMGIGNADETTENRMPVITEHPLDVIVAKGEPATLNCAAKGPDLQITWFKDGEPVITNNEEKNSHRLVLHTGALFLLRVNNAGSIETSALLRVHAAPSFTKTPRDILVDSGSVAKFRCEAEGQPQPALFWSREGQQEVFFPGHTSLDGRIKVTFDGDLTVADVRPADEGNYVCAAMNLAGSSLTKAALKVTTKSKGKDADSGTYYCVAKNKYGEVWSREASLKIAMLRDDFRIRPRPLQAVIGNRAVLECSPPRGFPEPVVSWRKDEQDLRPQDEDGIVLHPSGNLVIEKVQRSDAGFYQCVATNMVGERLSNPARLSVYEKPYFLVIYIIDNHYYSKNFDWSDTLSVLLIIWY</sequence>
<evidence type="ECO:0000259" key="10">
    <source>
        <dbReference type="PROSITE" id="PS50835"/>
    </source>
</evidence>
<evidence type="ECO:0000256" key="1">
    <source>
        <dbReference type="ARBA" id="ARBA00004167"/>
    </source>
</evidence>
<comment type="subcellular location">
    <subcellularLocation>
        <location evidence="1">Membrane</location>
        <topology evidence="1">Single-pass membrane protein</topology>
    </subcellularLocation>
</comment>
<name>A0A238BS20_9BILA</name>
<evidence type="ECO:0000256" key="2">
    <source>
        <dbReference type="ARBA" id="ARBA00022692"/>
    </source>
</evidence>
<dbReference type="FunFam" id="2.60.40.10:FF:000008">
    <property type="entry name" value="roundabout homolog 2 isoform X2"/>
    <property type="match status" value="1"/>
</dbReference>
<dbReference type="Gene3D" id="2.60.40.10">
    <property type="entry name" value="Immunoglobulins"/>
    <property type="match status" value="4"/>
</dbReference>
<dbReference type="SMART" id="SM00406">
    <property type="entry name" value="IGv"/>
    <property type="match status" value="1"/>
</dbReference>
<dbReference type="SMART" id="SM00409">
    <property type="entry name" value="IG"/>
    <property type="match status" value="3"/>
</dbReference>
<accession>A0A238BS20</accession>
<gene>
    <name evidence="11" type="ORF">X798_04840</name>
</gene>
<dbReference type="InterPro" id="IPR013098">
    <property type="entry name" value="Ig_I-set"/>
</dbReference>
<dbReference type="PANTHER" id="PTHR44170">
    <property type="entry name" value="PROTEIN SIDEKICK"/>
    <property type="match status" value="1"/>
</dbReference>
<dbReference type="SMART" id="SM00408">
    <property type="entry name" value="IGc2"/>
    <property type="match status" value="2"/>
</dbReference>
<keyword evidence="8" id="KW-0393">Immunoglobulin domain</keyword>
<dbReference type="GO" id="GO:0007399">
    <property type="term" value="P:nervous system development"/>
    <property type="evidence" value="ECO:0007669"/>
    <property type="project" value="UniProtKB-ARBA"/>
</dbReference>
<dbReference type="Pfam" id="PF07679">
    <property type="entry name" value="I-set"/>
    <property type="match status" value="2"/>
</dbReference>
<dbReference type="FunFam" id="2.60.40.10:FF:000189">
    <property type="entry name" value="Neogenin isoform 3"/>
    <property type="match status" value="1"/>
</dbReference>
<evidence type="ECO:0000256" key="4">
    <source>
        <dbReference type="ARBA" id="ARBA00022737"/>
    </source>
</evidence>
<dbReference type="InterPro" id="IPR003599">
    <property type="entry name" value="Ig_sub"/>
</dbReference>
<proteinExistence type="predicted"/>
<feature type="transmembrane region" description="Helical" evidence="9">
    <location>
        <begin position="15"/>
        <end position="33"/>
    </location>
</feature>
<dbReference type="EMBL" id="KZ270014">
    <property type="protein sequence ID" value="OZC08147.1"/>
    <property type="molecule type" value="Genomic_DNA"/>
</dbReference>
<dbReference type="Proteomes" id="UP000242913">
    <property type="component" value="Unassembled WGS sequence"/>
</dbReference>
<keyword evidence="6 9" id="KW-0472">Membrane</keyword>
<dbReference type="InterPro" id="IPR013783">
    <property type="entry name" value="Ig-like_fold"/>
</dbReference>
<evidence type="ECO:0000256" key="6">
    <source>
        <dbReference type="ARBA" id="ARBA00023136"/>
    </source>
</evidence>
<keyword evidence="7" id="KW-1015">Disulfide bond</keyword>
<dbReference type="InterPro" id="IPR036179">
    <property type="entry name" value="Ig-like_dom_sf"/>
</dbReference>
<keyword evidence="12" id="KW-1185">Reference proteome</keyword>
<keyword evidence="2 9" id="KW-0812">Transmembrane</keyword>
<dbReference type="Pfam" id="PF13927">
    <property type="entry name" value="Ig_3"/>
    <property type="match status" value="1"/>
</dbReference>
<feature type="domain" description="Ig-like" evidence="10">
    <location>
        <begin position="125"/>
        <end position="219"/>
    </location>
</feature>
<dbReference type="PANTHER" id="PTHR44170:SF52">
    <property type="entry name" value="PROTEIN SAX-3"/>
    <property type="match status" value="1"/>
</dbReference>
<feature type="domain" description="Ig-like" evidence="10">
    <location>
        <begin position="271"/>
        <end position="346"/>
    </location>
</feature>
<protein>
    <submittedName>
        <fullName evidence="11">Immunoglobulin I-set domain protein</fullName>
    </submittedName>
</protein>
<evidence type="ECO:0000256" key="3">
    <source>
        <dbReference type="ARBA" id="ARBA00022729"/>
    </source>
</evidence>
<dbReference type="GO" id="GO:0098609">
    <property type="term" value="P:cell-cell adhesion"/>
    <property type="evidence" value="ECO:0007669"/>
    <property type="project" value="TreeGrafter"/>
</dbReference>
<dbReference type="OrthoDB" id="428111at2759"/>
<evidence type="ECO:0000256" key="8">
    <source>
        <dbReference type="ARBA" id="ARBA00023319"/>
    </source>
</evidence>
<dbReference type="AlphaFoldDB" id="A0A238BS20"/>
<feature type="domain" description="Ig-like" evidence="10">
    <location>
        <begin position="44"/>
        <end position="116"/>
    </location>
</feature>
<keyword evidence="3" id="KW-0732">Signal</keyword>
<evidence type="ECO:0000313" key="11">
    <source>
        <dbReference type="EMBL" id="OZC08147.1"/>
    </source>
</evidence>
<evidence type="ECO:0000256" key="7">
    <source>
        <dbReference type="ARBA" id="ARBA00023157"/>
    </source>
</evidence>
<evidence type="ECO:0000256" key="5">
    <source>
        <dbReference type="ARBA" id="ARBA00022989"/>
    </source>
</evidence>
<evidence type="ECO:0000313" key="12">
    <source>
        <dbReference type="Proteomes" id="UP000242913"/>
    </source>
</evidence>
<dbReference type="InterPro" id="IPR013106">
    <property type="entry name" value="Ig_V-set"/>
</dbReference>
<keyword evidence="5 9" id="KW-1133">Transmembrane helix</keyword>
<keyword evidence="4" id="KW-0677">Repeat</keyword>
<evidence type="ECO:0000256" key="9">
    <source>
        <dbReference type="SAM" id="Phobius"/>
    </source>
</evidence>
<reference evidence="11 12" key="1">
    <citation type="submission" date="2015-12" db="EMBL/GenBank/DDBJ databases">
        <title>Draft genome of the nematode, Onchocerca flexuosa.</title>
        <authorList>
            <person name="Mitreva M."/>
        </authorList>
    </citation>
    <scope>NUCLEOTIDE SEQUENCE [LARGE SCALE GENOMIC DNA]</scope>
    <source>
        <strain evidence="11">Red Deer</strain>
    </source>
</reference>
<dbReference type="InterPro" id="IPR007110">
    <property type="entry name" value="Ig-like_dom"/>
</dbReference>
<dbReference type="GO" id="GO:0016020">
    <property type="term" value="C:membrane"/>
    <property type="evidence" value="ECO:0007669"/>
    <property type="project" value="UniProtKB-SubCell"/>
</dbReference>
<dbReference type="SUPFAM" id="SSF48726">
    <property type="entry name" value="Immunoglobulin"/>
    <property type="match status" value="4"/>
</dbReference>
<organism evidence="11 12">
    <name type="scientific">Onchocerca flexuosa</name>
    <dbReference type="NCBI Taxonomy" id="387005"/>
    <lineage>
        <taxon>Eukaryota</taxon>
        <taxon>Metazoa</taxon>
        <taxon>Ecdysozoa</taxon>
        <taxon>Nematoda</taxon>
        <taxon>Chromadorea</taxon>
        <taxon>Rhabditida</taxon>
        <taxon>Spirurina</taxon>
        <taxon>Spiruromorpha</taxon>
        <taxon>Filarioidea</taxon>
        <taxon>Onchocercidae</taxon>
        <taxon>Onchocerca</taxon>
    </lineage>
</organism>